<dbReference type="CDD" id="cd06222">
    <property type="entry name" value="RNase_H_like"/>
    <property type="match status" value="1"/>
</dbReference>
<dbReference type="SUPFAM" id="SSF53098">
    <property type="entry name" value="Ribonuclease H-like"/>
    <property type="match status" value="1"/>
</dbReference>
<feature type="domain" description="RNase H type-1" evidence="1">
    <location>
        <begin position="2"/>
        <end position="78"/>
    </location>
</feature>
<dbReference type="AlphaFoldDB" id="A0ABD3B2W2"/>
<dbReference type="InterPro" id="IPR036397">
    <property type="entry name" value="RNaseH_sf"/>
</dbReference>
<dbReference type="EMBL" id="JBJUIK010000001">
    <property type="protein sequence ID" value="KAL3537854.1"/>
    <property type="molecule type" value="Genomic_DNA"/>
</dbReference>
<evidence type="ECO:0000259" key="1">
    <source>
        <dbReference type="Pfam" id="PF13456"/>
    </source>
</evidence>
<dbReference type="InterPro" id="IPR002156">
    <property type="entry name" value="RNaseH_domain"/>
</dbReference>
<evidence type="ECO:0000313" key="3">
    <source>
        <dbReference type="Proteomes" id="UP001630127"/>
    </source>
</evidence>
<reference evidence="2 3" key="1">
    <citation type="submission" date="2024-11" db="EMBL/GenBank/DDBJ databases">
        <title>A near-complete genome assembly of Cinchona calisaya.</title>
        <authorList>
            <person name="Lian D.C."/>
            <person name="Zhao X.W."/>
            <person name="Wei L."/>
        </authorList>
    </citation>
    <scope>NUCLEOTIDE SEQUENCE [LARGE SCALE GENOMIC DNA]</scope>
    <source>
        <tissue evidence="2">Nenye</tissue>
    </source>
</reference>
<protein>
    <recommendedName>
        <fullName evidence="1">RNase H type-1 domain-containing protein</fullName>
    </recommendedName>
</protein>
<organism evidence="2 3">
    <name type="scientific">Cinchona calisaya</name>
    <dbReference type="NCBI Taxonomy" id="153742"/>
    <lineage>
        <taxon>Eukaryota</taxon>
        <taxon>Viridiplantae</taxon>
        <taxon>Streptophyta</taxon>
        <taxon>Embryophyta</taxon>
        <taxon>Tracheophyta</taxon>
        <taxon>Spermatophyta</taxon>
        <taxon>Magnoliopsida</taxon>
        <taxon>eudicotyledons</taxon>
        <taxon>Gunneridae</taxon>
        <taxon>Pentapetalae</taxon>
        <taxon>asterids</taxon>
        <taxon>lamiids</taxon>
        <taxon>Gentianales</taxon>
        <taxon>Rubiaceae</taxon>
        <taxon>Cinchonoideae</taxon>
        <taxon>Cinchoneae</taxon>
        <taxon>Cinchona</taxon>
    </lineage>
</organism>
<dbReference type="InterPro" id="IPR044730">
    <property type="entry name" value="RNase_H-like_dom_plant"/>
</dbReference>
<evidence type="ECO:0000313" key="2">
    <source>
        <dbReference type="EMBL" id="KAL3537854.1"/>
    </source>
</evidence>
<proteinExistence type="predicted"/>
<dbReference type="PANTHER" id="PTHR47723:SF19">
    <property type="entry name" value="POLYNUCLEOTIDYL TRANSFERASE, RIBONUCLEASE H-LIKE SUPERFAMILY PROTEIN"/>
    <property type="match status" value="1"/>
</dbReference>
<accession>A0ABD3B2W2</accession>
<sequence length="118" mass="13142">MNVDGSSLGTSRPGGGAILPDSSRHLISALSSYYGEATNMVIESWTLLDGLNMCNKMGISNVDVETDSEYLSKIVIGTIRAPKKWMLLSIRLFTYLLRTLRIPLLFLTTPMLWRTFVV</sequence>
<name>A0ABD3B2W2_9GENT</name>
<dbReference type="Gene3D" id="3.30.420.10">
    <property type="entry name" value="Ribonuclease H-like superfamily/Ribonuclease H"/>
    <property type="match status" value="1"/>
</dbReference>
<dbReference type="Pfam" id="PF13456">
    <property type="entry name" value="RVT_3"/>
    <property type="match status" value="1"/>
</dbReference>
<dbReference type="InterPro" id="IPR053151">
    <property type="entry name" value="RNase_H-like"/>
</dbReference>
<keyword evidence="3" id="KW-1185">Reference proteome</keyword>
<dbReference type="Proteomes" id="UP001630127">
    <property type="component" value="Unassembled WGS sequence"/>
</dbReference>
<dbReference type="PANTHER" id="PTHR47723">
    <property type="entry name" value="OS05G0353850 PROTEIN"/>
    <property type="match status" value="1"/>
</dbReference>
<comment type="caution">
    <text evidence="2">The sequence shown here is derived from an EMBL/GenBank/DDBJ whole genome shotgun (WGS) entry which is preliminary data.</text>
</comment>
<dbReference type="InterPro" id="IPR012337">
    <property type="entry name" value="RNaseH-like_sf"/>
</dbReference>
<gene>
    <name evidence="2" type="ORF">ACH5RR_001220</name>
</gene>